<feature type="domain" description="6-phospho-N-acetylmuramidase C-terminal" evidence="1">
    <location>
        <begin position="246"/>
        <end position="359"/>
    </location>
</feature>
<accession>A0A2T4S9H2</accession>
<evidence type="ECO:0000259" key="1">
    <source>
        <dbReference type="Pfam" id="PF05913"/>
    </source>
</evidence>
<dbReference type="Gene3D" id="2.40.100.10">
    <property type="entry name" value="Cyclophilin-like"/>
    <property type="match status" value="1"/>
</dbReference>
<dbReference type="OrthoDB" id="5809921at2"/>
<dbReference type="Gene3D" id="3.20.20.70">
    <property type="entry name" value="Aldolase class I"/>
    <property type="match status" value="1"/>
</dbReference>
<dbReference type="PANTHER" id="PTHR38435">
    <property type="match status" value="1"/>
</dbReference>
<feature type="domain" description="6-phospho-N-acetylmuramidase N-terminal" evidence="2">
    <location>
        <begin position="4"/>
        <end position="238"/>
    </location>
</feature>
<evidence type="ECO:0000313" key="4">
    <source>
        <dbReference type="EMBL" id="SUM53888.1"/>
    </source>
</evidence>
<reference evidence="4 6" key="3">
    <citation type="submission" date="2018-06" db="EMBL/GenBank/DDBJ databases">
        <authorList>
            <consortium name="Pathogen Informatics"/>
            <person name="Doyle S."/>
        </authorList>
    </citation>
    <scope>NUCLEOTIDE SEQUENCE [LARGE SCALE GENOMIC DNA]</scope>
    <source>
        <strain evidence="4 6">NCTC13834</strain>
    </source>
</reference>
<dbReference type="InterPro" id="IPR029000">
    <property type="entry name" value="Cyclophilin-like_dom_sf"/>
</dbReference>
<evidence type="ECO:0000259" key="2">
    <source>
        <dbReference type="Pfam" id="PF19200"/>
    </source>
</evidence>
<dbReference type="Pfam" id="PF05913">
    <property type="entry name" value="MupG_C"/>
    <property type="match status" value="1"/>
</dbReference>
<dbReference type="InterPro" id="IPR017853">
    <property type="entry name" value="GH"/>
</dbReference>
<gene>
    <name evidence="3" type="ORF">BUZ61_09260</name>
    <name evidence="4" type="ORF">NCTC13834_00171</name>
</gene>
<dbReference type="Pfam" id="PF19200">
    <property type="entry name" value="MupG_N"/>
    <property type="match status" value="1"/>
</dbReference>
<proteinExistence type="predicted"/>
<evidence type="ECO:0000313" key="3">
    <source>
        <dbReference type="EMBL" id="PTK58457.1"/>
    </source>
</evidence>
<dbReference type="RefSeq" id="WP_103373285.1">
    <property type="nucleotide sequence ID" value="NZ_BMCF01000007.1"/>
</dbReference>
<name>A0A2T4S9H2_9STAP</name>
<evidence type="ECO:0000313" key="5">
    <source>
        <dbReference type="Proteomes" id="UP000240400"/>
    </source>
</evidence>
<dbReference type="Proteomes" id="UP000254412">
    <property type="component" value="Unassembled WGS sequence"/>
</dbReference>
<dbReference type="AlphaFoldDB" id="A0A2T4S9H2"/>
<dbReference type="Proteomes" id="UP000240400">
    <property type="component" value="Unassembled WGS sequence"/>
</dbReference>
<dbReference type="SUPFAM" id="SSF50891">
    <property type="entry name" value="Cyclophilin-like"/>
    <property type="match status" value="1"/>
</dbReference>
<dbReference type="PANTHER" id="PTHR38435:SF1">
    <property type="entry name" value="DUF871 DOMAIN-CONTAINING PROTEIN"/>
    <property type="match status" value="1"/>
</dbReference>
<sequence>MHKLGISVYPTQSCLEEMIHYIELSAKYGFKRVFTNLLSVKNDDEAVFQKFKSVVRVATENNMIVIADINHKVFKDLNLTLKDLSFFKSLGVSGIRVDAGFSAQEIAQMSYNQEHMFVELNISVSATFIEDVLSYKPNLNQLIGCHNFYPQTYTGLSYNRLITTSESYKKNAIKTAAFVTSQEGKIGPWKIMEGLPTLESHRNLLTTVQAKHLLMTNVIDDLLIGNAFASESELRALSEINLTMPSFDVYLSNDITSLDRKVIEKEFHFNRGDVSDYVIRSTMSRVHYKNEDFPPNSTNQIVKGDIMICNDAYGHYKGEMQIALQDMVNKGYKNVIGHVRKEEHFLLDLLEPWQPFELKVIS</sequence>
<reference evidence="3 5" key="1">
    <citation type="journal article" date="2016" name="Front. Microbiol.">
        <title>Comprehensive Phylogenetic Analysis of Bovine Non-aureus Staphylococci Species Based on Whole-Genome Sequencing.</title>
        <authorList>
            <person name="Naushad S."/>
            <person name="Barkema H.W."/>
            <person name="Luby C."/>
            <person name="Condas L.A."/>
            <person name="Nobrega D.B."/>
            <person name="Carson D.A."/>
            <person name="De Buck J."/>
        </authorList>
    </citation>
    <scope>NUCLEOTIDE SEQUENCE [LARGE SCALE GENOMIC DNA]</scope>
    <source>
        <strain evidence="3 5">SNUC 4337</strain>
    </source>
</reference>
<organism evidence="3 5">
    <name type="scientific">Staphylococcus nepalensis</name>
    <dbReference type="NCBI Taxonomy" id="214473"/>
    <lineage>
        <taxon>Bacteria</taxon>
        <taxon>Bacillati</taxon>
        <taxon>Bacillota</taxon>
        <taxon>Bacilli</taxon>
        <taxon>Bacillales</taxon>
        <taxon>Staphylococcaceae</taxon>
        <taxon>Staphylococcus</taxon>
    </lineage>
</organism>
<reference evidence="3" key="2">
    <citation type="submission" date="2018-03" db="EMBL/GenBank/DDBJ databases">
        <authorList>
            <person name="Keele B.F."/>
        </authorList>
    </citation>
    <scope>NUCLEOTIDE SEQUENCE</scope>
    <source>
        <strain evidence="3">SNUC 4337</strain>
    </source>
</reference>
<dbReference type="InterPro" id="IPR043894">
    <property type="entry name" value="MupG_C"/>
</dbReference>
<evidence type="ECO:0000313" key="6">
    <source>
        <dbReference type="Proteomes" id="UP000254412"/>
    </source>
</evidence>
<protein>
    <submittedName>
        <fullName evidence="3">DUF871 domain-containing protein</fullName>
    </submittedName>
    <submittedName>
        <fullName evidence="4">Outer surface protein</fullName>
    </submittedName>
</protein>
<dbReference type="InterPro" id="IPR043797">
    <property type="entry name" value="MupG_N"/>
</dbReference>
<dbReference type="InterPro" id="IPR013785">
    <property type="entry name" value="Aldolase_TIM"/>
</dbReference>
<dbReference type="EMBL" id="PZHR01000048">
    <property type="protein sequence ID" value="PTK58457.1"/>
    <property type="molecule type" value="Genomic_DNA"/>
</dbReference>
<dbReference type="SUPFAM" id="SSF51445">
    <property type="entry name" value="(Trans)glycosidases"/>
    <property type="match status" value="1"/>
</dbReference>
<dbReference type="InterPro" id="IPR008589">
    <property type="entry name" value="MupG"/>
</dbReference>
<dbReference type="EMBL" id="UHDS01000001">
    <property type="protein sequence ID" value="SUM53888.1"/>
    <property type="molecule type" value="Genomic_DNA"/>
</dbReference>